<dbReference type="InterPro" id="IPR036271">
    <property type="entry name" value="Tet_transcr_reg_TetR-rel_C_sf"/>
</dbReference>
<dbReference type="Gene3D" id="1.10.10.60">
    <property type="entry name" value="Homeodomain-like"/>
    <property type="match status" value="1"/>
</dbReference>
<dbReference type="PROSITE" id="PS50977">
    <property type="entry name" value="HTH_TETR_2"/>
    <property type="match status" value="1"/>
</dbReference>
<dbReference type="Proteomes" id="UP000184603">
    <property type="component" value="Unassembled WGS sequence"/>
</dbReference>
<dbReference type="InterPro" id="IPR013570">
    <property type="entry name" value="Tscrpt_reg_YsiA_C"/>
</dbReference>
<dbReference type="GO" id="GO:0003677">
    <property type="term" value="F:DNA binding"/>
    <property type="evidence" value="ECO:0007669"/>
    <property type="project" value="UniProtKB-UniRule"/>
</dbReference>
<dbReference type="RefSeq" id="WP_234981223.1">
    <property type="nucleotide sequence ID" value="NZ_FRFE01000023.1"/>
</dbReference>
<dbReference type="EMBL" id="FRFE01000023">
    <property type="protein sequence ID" value="SHO51184.1"/>
    <property type="molecule type" value="Genomic_DNA"/>
</dbReference>
<dbReference type="SUPFAM" id="SSF48498">
    <property type="entry name" value="Tetracyclin repressor-like, C-terminal domain"/>
    <property type="match status" value="1"/>
</dbReference>
<proteinExistence type="predicted"/>
<feature type="region of interest" description="Disordered" evidence="3">
    <location>
        <begin position="1"/>
        <end position="25"/>
    </location>
</feature>
<evidence type="ECO:0000313" key="5">
    <source>
        <dbReference type="EMBL" id="SHO51184.1"/>
    </source>
</evidence>
<dbReference type="Pfam" id="PF00440">
    <property type="entry name" value="TetR_N"/>
    <property type="match status" value="1"/>
</dbReference>
<feature type="domain" description="HTH tetR-type" evidence="4">
    <location>
        <begin position="31"/>
        <end position="91"/>
    </location>
</feature>
<dbReference type="PANTHER" id="PTHR43479">
    <property type="entry name" value="ACREF/ENVCD OPERON REPRESSOR-RELATED"/>
    <property type="match status" value="1"/>
</dbReference>
<evidence type="ECO:0000256" key="3">
    <source>
        <dbReference type="SAM" id="MobiDB-lite"/>
    </source>
</evidence>
<name>A0A1M7YEW1_9BACT</name>
<dbReference type="InterPro" id="IPR001647">
    <property type="entry name" value="HTH_TetR"/>
</dbReference>
<dbReference type="Pfam" id="PF08359">
    <property type="entry name" value="TetR_C_4"/>
    <property type="match status" value="1"/>
</dbReference>
<accession>A0A1M7YEW1</accession>
<feature type="compositionally biased region" description="Polar residues" evidence="3">
    <location>
        <begin position="1"/>
        <end position="11"/>
    </location>
</feature>
<dbReference type="STRING" id="1121416.SAMN02745220_03890"/>
<evidence type="ECO:0000313" key="6">
    <source>
        <dbReference type="Proteomes" id="UP000184603"/>
    </source>
</evidence>
<evidence type="ECO:0000259" key="4">
    <source>
        <dbReference type="PROSITE" id="PS50977"/>
    </source>
</evidence>
<protein>
    <submittedName>
        <fullName evidence="5">Transcriptional regulator, TetR family</fullName>
    </submittedName>
</protein>
<organism evidence="5 6">
    <name type="scientific">Desulfopila aestuarii DSM 18488</name>
    <dbReference type="NCBI Taxonomy" id="1121416"/>
    <lineage>
        <taxon>Bacteria</taxon>
        <taxon>Pseudomonadati</taxon>
        <taxon>Thermodesulfobacteriota</taxon>
        <taxon>Desulfobulbia</taxon>
        <taxon>Desulfobulbales</taxon>
        <taxon>Desulfocapsaceae</taxon>
        <taxon>Desulfopila</taxon>
    </lineage>
</organism>
<dbReference type="InterPro" id="IPR050624">
    <property type="entry name" value="HTH-type_Tx_Regulator"/>
</dbReference>
<dbReference type="SUPFAM" id="SSF46689">
    <property type="entry name" value="Homeodomain-like"/>
    <property type="match status" value="1"/>
</dbReference>
<feature type="DNA-binding region" description="H-T-H motif" evidence="2">
    <location>
        <begin position="54"/>
        <end position="73"/>
    </location>
</feature>
<dbReference type="InterPro" id="IPR009057">
    <property type="entry name" value="Homeodomain-like_sf"/>
</dbReference>
<keyword evidence="1 2" id="KW-0238">DNA-binding</keyword>
<gene>
    <name evidence="5" type="ORF">SAMN02745220_03890</name>
</gene>
<evidence type="ECO:0000256" key="1">
    <source>
        <dbReference type="ARBA" id="ARBA00023125"/>
    </source>
</evidence>
<dbReference type="PRINTS" id="PR00455">
    <property type="entry name" value="HTHTETR"/>
</dbReference>
<sequence>MSRVKNSSSLQADKGRQRKRTAATMAEELNPEIQKRLEKAVLEVFSHSDFHKASIRDIAEKAGVSFTTIYKHYESKERLVFAFVDIWMGKLTDRIVDHLQGIEDLKEKLRKVFWLQLDYYERHEGLGRIVFMTLPMKTWMADETFEQRRMMNLLITVLQEGQKEGILNSDVRAGTLLDFLMGFVQRSFFMWILRGKKESLAAQANVMFEMVWRGMANPHKKD</sequence>
<dbReference type="Gene3D" id="1.10.357.10">
    <property type="entry name" value="Tetracycline Repressor, domain 2"/>
    <property type="match status" value="1"/>
</dbReference>
<dbReference type="AlphaFoldDB" id="A0A1M7YEW1"/>
<dbReference type="PANTHER" id="PTHR43479:SF11">
    <property type="entry name" value="ACREF_ENVCD OPERON REPRESSOR-RELATED"/>
    <property type="match status" value="1"/>
</dbReference>
<evidence type="ECO:0000256" key="2">
    <source>
        <dbReference type="PROSITE-ProRule" id="PRU00335"/>
    </source>
</evidence>
<reference evidence="5 6" key="1">
    <citation type="submission" date="2016-12" db="EMBL/GenBank/DDBJ databases">
        <authorList>
            <person name="Song W.-J."/>
            <person name="Kurnit D.M."/>
        </authorList>
    </citation>
    <scope>NUCLEOTIDE SEQUENCE [LARGE SCALE GENOMIC DNA]</scope>
    <source>
        <strain evidence="5 6">DSM 18488</strain>
    </source>
</reference>
<keyword evidence="6" id="KW-1185">Reference proteome</keyword>